<dbReference type="CDD" id="cd23061">
    <property type="entry name" value="PDZ1_PDZD2-like"/>
    <property type="match status" value="1"/>
</dbReference>
<dbReference type="GeneID" id="101395563"/>
<feature type="domain" description="PDZ" evidence="2">
    <location>
        <begin position="729"/>
        <end position="799"/>
    </location>
</feature>
<feature type="region of interest" description="Disordered" evidence="1">
    <location>
        <begin position="2549"/>
        <end position="2585"/>
    </location>
</feature>
<feature type="region of interest" description="Disordered" evidence="1">
    <location>
        <begin position="1686"/>
        <end position="1758"/>
    </location>
</feature>
<feature type="domain" description="PDZ" evidence="2">
    <location>
        <begin position="2635"/>
        <end position="2707"/>
    </location>
</feature>
<feature type="compositionally biased region" description="Low complexity" evidence="1">
    <location>
        <begin position="2378"/>
        <end position="2389"/>
    </location>
</feature>
<feature type="domain" description="PDZ" evidence="2">
    <location>
        <begin position="2763"/>
        <end position="2848"/>
    </location>
</feature>
<feature type="compositionally biased region" description="Polar residues" evidence="1">
    <location>
        <begin position="2478"/>
        <end position="2488"/>
    </location>
</feature>
<feature type="compositionally biased region" description="Basic and acidic residues" evidence="1">
    <location>
        <begin position="1274"/>
        <end position="1286"/>
    </location>
</feature>
<evidence type="ECO:0000259" key="2">
    <source>
        <dbReference type="PROSITE" id="PS50106"/>
    </source>
</evidence>
<feature type="compositionally biased region" description="Basic and acidic residues" evidence="1">
    <location>
        <begin position="1934"/>
        <end position="1945"/>
    </location>
</feature>
<feature type="compositionally biased region" description="Polar residues" evidence="1">
    <location>
        <begin position="1749"/>
        <end position="1758"/>
    </location>
</feature>
<feature type="compositionally biased region" description="Polar residues" evidence="1">
    <location>
        <begin position="833"/>
        <end position="844"/>
    </location>
</feature>
<evidence type="ECO:0000313" key="3">
    <source>
        <dbReference type="Proteomes" id="UP000694910"/>
    </source>
</evidence>
<dbReference type="CDD" id="cd06759">
    <property type="entry name" value="PDZ3_PDZD2-PDZ1_hPro-IL-16-like"/>
    <property type="match status" value="1"/>
</dbReference>
<dbReference type="RefSeq" id="XP_004422757.1">
    <property type="nucleotide sequence ID" value="XM_004422700.2"/>
</dbReference>
<organism evidence="3 4">
    <name type="scientific">Ceratotherium simum simum</name>
    <name type="common">Southern white rhinoceros</name>
    <dbReference type="NCBI Taxonomy" id="73337"/>
    <lineage>
        <taxon>Eukaryota</taxon>
        <taxon>Metazoa</taxon>
        <taxon>Chordata</taxon>
        <taxon>Craniata</taxon>
        <taxon>Vertebrata</taxon>
        <taxon>Euteleostomi</taxon>
        <taxon>Mammalia</taxon>
        <taxon>Eutheria</taxon>
        <taxon>Laurasiatheria</taxon>
        <taxon>Perissodactyla</taxon>
        <taxon>Rhinocerotidae</taxon>
        <taxon>Ceratotherium</taxon>
    </lineage>
</organism>
<proteinExistence type="predicted"/>
<protein>
    <submittedName>
        <fullName evidence="4">PDZ domain-containing protein 2 isoform X3</fullName>
    </submittedName>
</protein>
<feature type="compositionally biased region" description="Low complexity" evidence="1">
    <location>
        <begin position="2403"/>
        <end position="2416"/>
    </location>
</feature>
<feature type="compositionally biased region" description="Polar residues" evidence="1">
    <location>
        <begin position="1869"/>
        <end position="1880"/>
    </location>
</feature>
<dbReference type="InterPro" id="IPR036034">
    <property type="entry name" value="PDZ_sf"/>
</dbReference>
<feature type="region of interest" description="Disordered" evidence="1">
    <location>
        <begin position="186"/>
        <end position="317"/>
    </location>
</feature>
<keyword evidence="3" id="KW-1185">Reference proteome</keyword>
<feature type="compositionally biased region" description="Polar residues" evidence="1">
    <location>
        <begin position="2731"/>
        <end position="2741"/>
    </location>
</feature>
<feature type="compositionally biased region" description="Polar residues" evidence="1">
    <location>
        <begin position="679"/>
        <end position="698"/>
    </location>
</feature>
<accession>A0ABM0HA30</accession>
<feature type="compositionally biased region" description="Basic and acidic residues" evidence="1">
    <location>
        <begin position="1074"/>
        <end position="1091"/>
    </location>
</feature>
<feature type="compositionally biased region" description="Basic and acidic residues" evidence="1">
    <location>
        <begin position="1413"/>
        <end position="1436"/>
    </location>
</feature>
<feature type="compositionally biased region" description="Basic and acidic residues" evidence="1">
    <location>
        <begin position="1858"/>
        <end position="1868"/>
    </location>
</feature>
<dbReference type="PANTHER" id="PTHR11324:SF16">
    <property type="entry name" value="PDZ DOMAIN-CONTAINING PROTEIN 2"/>
    <property type="match status" value="1"/>
</dbReference>
<feature type="compositionally biased region" description="Polar residues" evidence="1">
    <location>
        <begin position="2575"/>
        <end position="2585"/>
    </location>
</feature>
<feature type="region of interest" description="Disordered" evidence="1">
    <location>
        <begin position="1172"/>
        <end position="1508"/>
    </location>
</feature>
<dbReference type="CDD" id="cd06763">
    <property type="entry name" value="PDZ7_PDZD2-PDZ4_hPro-IL-16-like"/>
    <property type="match status" value="1"/>
</dbReference>
<feature type="compositionally biased region" description="Acidic residues" evidence="1">
    <location>
        <begin position="242"/>
        <end position="254"/>
    </location>
</feature>
<dbReference type="SMART" id="SM00228">
    <property type="entry name" value="PDZ"/>
    <property type="match status" value="6"/>
</dbReference>
<feature type="region of interest" description="Disordered" evidence="1">
    <location>
        <begin position="833"/>
        <end position="853"/>
    </location>
</feature>
<gene>
    <name evidence="4" type="primary">LOC101395563</name>
</gene>
<feature type="compositionally biased region" description="Polar residues" evidence="1">
    <location>
        <begin position="437"/>
        <end position="447"/>
    </location>
</feature>
<dbReference type="PANTHER" id="PTHR11324">
    <property type="entry name" value="IL16-RELATED"/>
    <property type="match status" value="1"/>
</dbReference>
<name>A0ABM0HA30_CERSS</name>
<feature type="compositionally biased region" description="Polar residues" evidence="1">
    <location>
        <begin position="2418"/>
        <end position="2440"/>
    </location>
</feature>
<feature type="region of interest" description="Disordered" evidence="1">
    <location>
        <begin position="1527"/>
        <end position="1619"/>
    </location>
</feature>
<feature type="domain" description="PDZ" evidence="2">
    <location>
        <begin position="94"/>
        <end position="160"/>
    </location>
</feature>
<evidence type="ECO:0000313" key="4">
    <source>
        <dbReference type="RefSeq" id="XP_004422757.1"/>
    </source>
</evidence>
<feature type="region of interest" description="Disordered" evidence="1">
    <location>
        <begin position="679"/>
        <end position="723"/>
    </location>
</feature>
<feature type="compositionally biased region" description="Polar residues" evidence="1">
    <location>
        <begin position="1968"/>
        <end position="1984"/>
    </location>
</feature>
<feature type="region of interest" description="Disordered" evidence="1">
    <location>
        <begin position="437"/>
        <end position="503"/>
    </location>
</feature>
<feature type="compositionally biased region" description="Polar residues" evidence="1">
    <location>
        <begin position="1438"/>
        <end position="1456"/>
    </location>
</feature>
<feature type="region of interest" description="Disordered" evidence="1">
    <location>
        <begin position="2720"/>
        <end position="2741"/>
    </location>
</feature>
<dbReference type="Proteomes" id="UP000694910">
    <property type="component" value="Unplaced"/>
</dbReference>
<sequence length="2852" mass="303177">MPITQDNAMLHLPLLYQWLQNSLREGGDGPEQRLCQAAIQKLQEYIQLNFAVDESAVPPDHSPPGMEICTVYLTKELGDTETVGLSFGNIPVFGDYGEKRRGGKKRKTHQGPVLDVGCIWVTELRKNSPAGKSGKVRLRDEILSLNGQLMVGVDVSGASYLAEQCWNGGFIYLIMLRRFKHKVHSPYNGNSSNSSEPGETPTLELGDQTVKKGKRTRKFGVISRPSPHKATEDSKSSTGYELDNDPISELDNGPDSELGNGHAFELENGPDSLKEVAGSHLDGSEVDRGTEHRIPKTDAPLPTGDDKRRFSKSGKTDFQSSDCLAREEVGRIWKMELLKESDGLGIQVSGGRGSKRSPHAIVVTQVKEGGAAHRDGRLSLGDELLVINGHLLVGLSHEEAVAILRSATGMVQLVVASKESSAEDLLRLTSKSLPDLTSSVEDVSSWTDNEDQEPDGEEDEGTSSSSVQGAMPGTEEPQDLCGLEESKGNLESPKQGSSKLKLKSRLSGGIHRLESVEEYNELMVRNGDPRARMFEVSRDGRKHSLPQLLDSSGAAQEYHIVKKSTRSLSATQVESPWRLIRPSVISIIGLYKEKGKGLGFSIAGGRDCVRGQMGIFVKTIFPNGSAAEDGRLKEGDEILDVNGIPIKGLTFQEAIHTFKQIRSGLFVLTVRTKLLSPSLTPCSTPTHMSRSSSPNFNASGGTSVGGSDEGSSSSLGRKAPGPKDRIVMEVTLNKEPRVGLGIGACCLALENSPPGIYIHSLAPGSVAKMESNLSRGDQILEVNSVNVRHAALSKVHAILSKCPPGPVRLVIGRHPNPKVSEQEMDEVIARSTYQESKEANSSPGLGTPLKSPSLAKKDSLISESELSQYFAQDVPGPLSDFVVAGSEDEDHQGSVCSMTEDASPPPSTSTHKEPGKARANSLVCLGSQRASGLFHKQVTVARQASLPGSPQVLRNPLFRQKRVGCYDANDASDEEFDAEGDCISLPGTLPGPSKPLTEDDSRHVLMTSSKVMGINNQEAHPQKTLVSKASSVPLLGSSLDLEESVPRGMGDSPSHTANLLASAKAPKGGPGCSGKKELSGSRSSPKLEYKAGTETQSLVSTESPSSPQQKNNTLESRHKPVARVSAYRKRPEAEARPSGSETVNLTDGADGPCGLDLNIQATSVKVTVPGFRPGATVEKESLGKLTIGDGHVPTDWEPTSALPHPNDGHITENPPEGAPEQKQQPRTGLDGSPDLVPSPGQKGTAHPDPSKTSVDAGQVRQPEGPREPASPRVPESEDVSRVRLTRECSASPGKMATAHPDFSKTRAAAEASSPDTTRKAHRGAGSEAEGASPASAVVLQDPLTSQEERQGVPGNHSKALQTTGTLGPENSQKSALLQGADSVSEGAPQASPTRPLPTNKAQERCGSVSGHCCPRESEGSPVTDIDRLIRELDASEARPQSPQKGDQPSPEGSCQGQPPAGAGERSSRQAEPVTGNQTPTPRRAWAAGQPPHPQWASQPSVLDSINPDKHFTVNKNFLSNYSRNFSNFHEDSMSLSGLGDSTEPSLSSMYGDAEDSSSDPESLTEAPRASTRDSWSPPCSRGSSHKEDTMESEEEQIEICSTNGSPLPPSTTAPVPARAAPCPAVAKVLPLKHSALSEVVGSPCGRASFVPGASCPSIPDSSQPLSLLDISSQEHEPHMDIRISQNHRPSCEEETVEAPSASSAVKNRQPSKATRHFHNPLVTLSSPNMVNGLKRDLLDDETPNKKQETNVNATENQSSLSVDIPKNGVSVLASLHISESQDLDDLLQKPKMTSRRPIMAWFKEINKNNQGLHSQSKTEKEQSVVPPRSPDFKGQVLISSHKKGGAVPNSPPQLKLSLENKDSPKKSSVETLLSNCQKSKSGPKLKRLSIKSKVSSEARAANAAKAGGMEHGKSLISPQTSHKMLAKVASHQSHVADHEEPDKKATATPKSPQCVLESKPPPAASGSLKPSVSDTSIRTFTSPLTAPRTFPEQGACSRFHTAFHSEPDGGCPAAPRSPKWGPESKAPPAASEASPPAASRSSTATAVNKREIPPPAQSERCASSQTDSAPEAAQPGVTGDKEGKIIASDPLERANQLKIVEISSERMPKIACGDKPAESDRQGGFLAQSNCQEKSEIRLCHQSVESSPGHPLSLTSRAPQVEQEIQRSFSMAKRAASSSSPQLPAKKADSSQGKSSQLSNCLGMPKNGTPVGPALDDHPYFTPRPATRTYSMPAQFASHFGREGHSLHSLGRSHRDSQIPVTSGGLLEAKAPRGGVLGLVNGQGIYSVKPLLETSRNLPPTDEGDVLSGQEMSCLVTDKIKVTRRHYYSEQNWPHESTSFFSVKQRIKSFENLANSDRPVAKLGASPFLSVSSKPPIGRRSSGSVVSGSLSHTGDPTARSLRRSLSSCSESQSEASTLIPQMTKSPSSTTLTVSRQNPAEASNKGPDSDPKKSLGSSGIPTPMVTPASPVKRNKSSVRHNQPSPLSRSKLQELRALSMPDLDKLCSEDFSAGPTAMLFKTELEIVPRRSLGSPLGGLNGSTALSCPVKGGDKACPGGSRPKASDPRVPSSAHVGETTQDQPSGKNWSVNLDQLLVSAGDQQRLQSVLSSVGAKSTILTLIQEAKAQSENKEDICFIVLNKKEGSGLGFSVAGGTDMEPKPVVVHRVFSQGAASQEGTVNRGDFLLSVNGASLAGLAHGDVLKVLHQAQLHKDVLMVIKKGNDQPRPCTRQEPPTASGKGSLSRKTILLEPGMGRSVAAQDALCVEVLKTSAGLGLSLDGGKSSMSADGPLFIKRVYKGGAAEQAGTIEAGDEILAINGKPLVGLMHFDAWNIMKSVPEGPVQLVIRKHRNSS</sequence>
<feature type="region of interest" description="Disordered" evidence="1">
    <location>
        <begin position="2143"/>
        <end position="2213"/>
    </location>
</feature>
<feature type="compositionally biased region" description="Low complexity" evidence="1">
    <location>
        <begin position="2023"/>
        <end position="2046"/>
    </location>
</feature>
<feature type="compositionally biased region" description="Polar residues" evidence="1">
    <location>
        <begin position="2190"/>
        <end position="2200"/>
    </location>
</feature>
<feature type="domain" description="PDZ" evidence="2">
    <location>
        <begin position="334"/>
        <end position="419"/>
    </location>
</feature>
<reference evidence="4" key="1">
    <citation type="submission" date="2025-08" db="UniProtKB">
        <authorList>
            <consortium name="RefSeq"/>
        </authorList>
    </citation>
    <scope>IDENTIFICATION</scope>
</reference>
<dbReference type="SUPFAM" id="SSF50156">
    <property type="entry name" value="PDZ domain-like"/>
    <property type="match status" value="6"/>
</dbReference>
<evidence type="ECO:0000256" key="1">
    <source>
        <dbReference type="SAM" id="MobiDB-lite"/>
    </source>
</evidence>
<dbReference type="PROSITE" id="PS50106">
    <property type="entry name" value="PDZ"/>
    <property type="match status" value="6"/>
</dbReference>
<feature type="compositionally biased region" description="Basic and acidic residues" evidence="1">
    <location>
        <begin position="1733"/>
        <end position="1748"/>
    </location>
</feature>
<feature type="compositionally biased region" description="Basic and acidic residues" evidence="1">
    <location>
        <begin position="282"/>
        <end position="296"/>
    </location>
</feature>
<feature type="region of interest" description="Disordered" evidence="1">
    <location>
        <begin position="1809"/>
        <end position="2090"/>
    </location>
</feature>
<feature type="compositionally biased region" description="Polar residues" evidence="1">
    <location>
        <begin position="1358"/>
        <end position="1375"/>
    </location>
</feature>
<feature type="compositionally biased region" description="Low complexity" evidence="1">
    <location>
        <begin position="1323"/>
        <end position="1336"/>
    </location>
</feature>
<dbReference type="CDD" id="cd06760">
    <property type="entry name" value="PDZ4_PDZD2-PDZ2_hPro-IL-16-like"/>
    <property type="match status" value="1"/>
</dbReference>
<feature type="region of interest" description="Disordered" evidence="1">
    <location>
        <begin position="882"/>
        <end position="916"/>
    </location>
</feature>
<dbReference type="InterPro" id="IPR001478">
    <property type="entry name" value="PDZ"/>
</dbReference>
<feature type="region of interest" description="Disordered" evidence="1">
    <location>
        <begin position="1042"/>
        <end position="1153"/>
    </location>
</feature>
<feature type="compositionally biased region" description="Low complexity" evidence="1">
    <location>
        <begin position="189"/>
        <end position="202"/>
    </location>
</feature>
<feature type="domain" description="PDZ" evidence="2">
    <location>
        <begin position="587"/>
        <end position="673"/>
    </location>
</feature>
<dbReference type="Pfam" id="PF00595">
    <property type="entry name" value="PDZ"/>
    <property type="match status" value="5"/>
</dbReference>
<dbReference type="CDD" id="cd06762">
    <property type="entry name" value="PDZ6_PDZD2-PDZ3_hPro-IL-16-like"/>
    <property type="match status" value="1"/>
</dbReference>
<dbReference type="Gene3D" id="2.30.42.10">
    <property type="match status" value="6"/>
</dbReference>
<feature type="compositionally biased region" description="Acidic residues" evidence="1">
    <location>
        <begin position="448"/>
        <end position="461"/>
    </location>
</feature>
<dbReference type="CDD" id="cd06758">
    <property type="entry name" value="PDZ2_PDZD2-like"/>
    <property type="match status" value="1"/>
</dbReference>
<feature type="compositionally biased region" description="Basic residues" evidence="1">
    <location>
        <begin position="1881"/>
        <end position="1890"/>
    </location>
</feature>
<feature type="compositionally biased region" description="Polar residues" evidence="1">
    <location>
        <begin position="1700"/>
        <end position="1712"/>
    </location>
</feature>
<feature type="region of interest" description="Disordered" evidence="1">
    <location>
        <begin position="2367"/>
        <end position="2489"/>
    </location>
</feature>
<feature type="compositionally biased region" description="Polar residues" evidence="1">
    <location>
        <begin position="1093"/>
        <end position="1114"/>
    </location>
</feature>